<feature type="transmembrane region" description="Helical" evidence="6">
    <location>
        <begin position="766"/>
        <end position="786"/>
    </location>
</feature>
<dbReference type="PANTHER" id="PTHR30572:SF18">
    <property type="entry name" value="ABC-TYPE MACROLIDE FAMILY EXPORT SYSTEM PERMEASE COMPONENT 2"/>
    <property type="match status" value="1"/>
</dbReference>
<feature type="transmembrane region" description="Helical" evidence="6">
    <location>
        <begin position="680"/>
        <end position="704"/>
    </location>
</feature>
<proteinExistence type="predicted"/>
<organism evidence="9">
    <name type="scientific">Sphingobacterium sp. (strain 21)</name>
    <dbReference type="NCBI Taxonomy" id="743722"/>
    <lineage>
        <taxon>Bacteria</taxon>
        <taxon>Pseudomonadati</taxon>
        <taxon>Bacteroidota</taxon>
        <taxon>Sphingobacteriia</taxon>
        <taxon>Sphingobacteriales</taxon>
        <taxon>Sphingobacteriaceae</taxon>
        <taxon>Sphingobacterium</taxon>
    </lineage>
</organism>
<dbReference type="PANTHER" id="PTHR30572">
    <property type="entry name" value="MEMBRANE COMPONENT OF TRANSPORTER-RELATED"/>
    <property type="match status" value="1"/>
</dbReference>
<evidence type="ECO:0000256" key="4">
    <source>
        <dbReference type="ARBA" id="ARBA00022989"/>
    </source>
</evidence>
<feature type="transmembrane region" description="Helical" evidence="6">
    <location>
        <begin position="292"/>
        <end position="316"/>
    </location>
</feature>
<feature type="domain" description="MacB-like periplasmic core" evidence="8">
    <location>
        <begin position="30"/>
        <end position="252"/>
    </location>
</feature>
<evidence type="ECO:0000256" key="5">
    <source>
        <dbReference type="ARBA" id="ARBA00023136"/>
    </source>
</evidence>
<feature type="domain" description="MacB-like periplasmic core" evidence="8">
    <location>
        <begin position="472"/>
        <end position="646"/>
    </location>
</feature>
<reference evidence="9" key="1">
    <citation type="submission" date="2011-03" db="EMBL/GenBank/DDBJ databases">
        <title>Complete sequence of Sphingobacterium sp. 21.</title>
        <authorList>
            <consortium name="US DOE Joint Genome Institute"/>
            <person name="Lucas S."/>
            <person name="Copeland A."/>
            <person name="Lapidus A."/>
            <person name="Cheng J.-F."/>
            <person name="Goodwin L."/>
            <person name="Pitluck S."/>
            <person name="Davenport K."/>
            <person name="Detter J.C."/>
            <person name="Han C."/>
            <person name="Tapia R."/>
            <person name="Land M."/>
            <person name="Hauser L."/>
            <person name="Kyrpides N."/>
            <person name="Ivanova N."/>
            <person name="Ovchinnikova G."/>
            <person name="Pagani I."/>
            <person name="Siebers A.K."/>
            <person name="Allgaier M."/>
            <person name="Thelen M.P."/>
            <person name="Hugenholtz P."/>
            <person name="Woyke T."/>
        </authorList>
    </citation>
    <scope>NUCLEOTIDE SEQUENCE</scope>
    <source>
        <strain evidence="9">21</strain>
    </source>
</reference>
<evidence type="ECO:0000256" key="1">
    <source>
        <dbReference type="ARBA" id="ARBA00004651"/>
    </source>
</evidence>
<dbReference type="EMBL" id="CP002584">
    <property type="protein sequence ID" value="ADZ80879.1"/>
    <property type="molecule type" value="Genomic_DNA"/>
</dbReference>
<protein>
    <recommendedName>
        <fullName evidence="10">ABC transporter permease</fullName>
    </recommendedName>
</protein>
<dbReference type="GO" id="GO:0022857">
    <property type="term" value="F:transmembrane transporter activity"/>
    <property type="evidence" value="ECO:0007669"/>
    <property type="project" value="TreeGrafter"/>
</dbReference>
<evidence type="ECO:0000313" key="9">
    <source>
        <dbReference type="EMBL" id="ADZ80879.1"/>
    </source>
</evidence>
<dbReference type="PATRIC" id="fig|743722.3.peg.4642"/>
<dbReference type="Pfam" id="PF12704">
    <property type="entry name" value="MacB_PCD"/>
    <property type="match status" value="2"/>
</dbReference>
<keyword evidence="3 6" id="KW-0812">Transmembrane</keyword>
<evidence type="ECO:0000259" key="8">
    <source>
        <dbReference type="Pfam" id="PF12704"/>
    </source>
</evidence>
<evidence type="ECO:0000256" key="3">
    <source>
        <dbReference type="ARBA" id="ARBA00022692"/>
    </source>
</evidence>
<dbReference type="STRING" id="743722.Sph21_4358"/>
<dbReference type="GO" id="GO:0005886">
    <property type="term" value="C:plasma membrane"/>
    <property type="evidence" value="ECO:0007669"/>
    <property type="project" value="UniProtKB-SubCell"/>
</dbReference>
<accession>F4C8Q3</accession>
<dbReference type="InterPro" id="IPR025857">
    <property type="entry name" value="MacB_PCD"/>
</dbReference>
<dbReference type="eggNOG" id="COG0577">
    <property type="taxonomic scope" value="Bacteria"/>
</dbReference>
<feature type="transmembrane region" description="Helical" evidence="6">
    <location>
        <begin position="29"/>
        <end position="51"/>
    </location>
</feature>
<feature type="transmembrane region" description="Helical" evidence="6">
    <location>
        <begin position="435"/>
        <end position="454"/>
    </location>
</feature>
<keyword evidence="5 6" id="KW-0472">Membrane</keyword>
<dbReference type="AlphaFoldDB" id="F4C8Q3"/>
<dbReference type="InterPro" id="IPR003838">
    <property type="entry name" value="ABC3_permease_C"/>
</dbReference>
<feature type="transmembrane region" description="Helical" evidence="6">
    <location>
        <begin position="386"/>
        <end position="409"/>
    </location>
</feature>
<dbReference type="HOGENOM" id="CLU_008713_1_0_10"/>
<feature type="transmembrane region" description="Helical" evidence="6">
    <location>
        <begin position="716"/>
        <end position="746"/>
    </location>
</feature>
<feature type="transmembrane region" description="Helical" evidence="6">
    <location>
        <begin position="337"/>
        <end position="366"/>
    </location>
</feature>
<evidence type="ECO:0000256" key="6">
    <source>
        <dbReference type="SAM" id="Phobius"/>
    </source>
</evidence>
<dbReference type="Pfam" id="PF02687">
    <property type="entry name" value="FtsX"/>
    <property type="match status" value="2"/>
</dbReference>
<name>F4C8Q3_SPHS2</name>
<keyword evidence="2" id="KW-1003">Cell membrane</keyword>
<sequence>MVTPDNLHTMLKNYLKVAWRNLVRNKVHAVINIFGLAFGMTISILIALWIWDEVSFNKRFKDNERIVKVLHHSSDGLHINTFNTISIPTAEELKDKFAQDFEGIALYRNGRATLTKENGEEKAISQGFYAEPAFPAILSLNLTRGSLGDFTDPSTILISERLAAVLFNQEDPINQTIKINNESSAKVIGVYRNFAPNTDFNKRDFILPWSHLLATRPWVKRAYNQWNNNSFYILAKIAKRADLKKVTNKVKNLLVGKPNRDDHPEIILQPASEWHLYNEFKNGKNVGGNIQFVWMFGLIGVFVCLLACINFMNLSTARSQKRATEVGIRKTVGSSKAYLIIQFLSESVLIAFFSALVAIVLVWLALPWFNNLANKEIVFPLQAPLFWLAIFLFALLAGLLSGSYPALYLSSFKPAGVLKGVMKVGRFAEISRRSLVIFQFTVSLSLIIGTVIIYQQINYVKNRPLGYNQNGLISVEINTPDLRLPGVYNVLRNELLNSGYVENMAAASNTATGINNHFDGFDWPGKQPHINQSFGVSYVTHDFGNTVAWEFKEGRDFSRDFLTDSNAVILNEAAVRYMALQHPAGETIKFEDVPYKVIGVIKNVLMESPFEEVYPNVFMLSYNNLEAITIKIKPNVSTAKALKAIEVVLKKYDPASPFAYSFVDTDYADKFSFEQKIGSLASLFAGFAIFISCLGIFGLAAFMAEQRTKEIGVRKVLGATVFNLWILLSTNFLLLVVISFCLAIPISWYMMENWLADYDYRTNISIWVFVLTAVGAVVLTLATVSFQTIKAALTNPVKSLRSE</sequence>
<evidence type="ECO:0000259" key="7">
    <source>
        <dbReference type="Pfam" id="PF02687"/>
    </source>
</evidence>
<dbReference type="InterPro" id="IPR050250">
    <property type="entry name" value="Macrolide_Exporter_MacB"/>
</dbReference>
<keyword evidence="4 6" id="KW-1133">Transmembrane helix</keyword>
<evidence type="ECO:0008006" key="10">
    <source>
        <dbReference type="Google" id="ProtNLM"/>
    </source>
</evidence>
<evidence type="ECO:0000256" key="2">
    <source>
        <dbReference type="ARBA" id="ARBA00022475"/>
    </source>
</evidence>
<comment type="subcellular location">
    <subcellularLocation>
        <location evidence="1">Cell membrane</location>
        <topology evidence="1">Multi-pass membrane protein</topology>
    </subcellularLocation>
</comment>
<gene>
    <name evidence="9" type="ordered locus">Sph21_4358</name>
</gene>
<feature type="domain" description="ABC3 transporter permease C-terminal" evidence="7">
    <location>
        <begin position="683"/>
        <end position="794"/>
    </location>
</feature>
<dbReference type="KEGG" id="shg:Sph21_4358"/>
<feature type="domain" description="ABC3 transporter permease C-terminal" evidence="7">
    <location>
        <begin position="298"/>
        <end position="413"/>
    </location>
</feature>